<feature type="domain" description="UvrD-like helicase ATP-binding" evidence="11">
    <location>
        <begin position="13"/>
        <end position="298"/>
    </location>
</feature>
<dbReference type="InterPro" id="IPR000212">
    <property type="entry name" value="DNA_helicase_UvrD/REP"/>
</dbReference>
<dbReference type="SUPFAM" id="SSF52540">
    <property type="entry name" value="P-loop containing nucleoside triphosphate hydrolases"/>
    <property type="match status" value="1"/>
</dbReference>
<evidence type="ECO:0000313" key="12">
    <source>
        <dbReference type="EMBL" id="MFD0705203.1"/>
    </source>
</evidence>
<gene>
    <name evidence="12" type="ORF">ACFQY8_05535</name>
</gene>
<evidence type="ECO:0000256" key="6">
    <source>
        <dbReference type="ARBA" id="ARBA00023235"/>
    </source>
</evidence>
<evidence type="ECO:0000256" key="8">
    <source>
        <dbReference type="ARBA" id="ARBA00034808"/>
    </source>
</evidence>
<evidence type="ECO:0000256" key="9">
    <source>
        <dbReference type="ARBA" id="ARBA00048988"/>
    </source>
</evidence>
<proteinExistence type="inferred from homology"/>
<dbReference type="Gene3D" id="3.40.50.300">
    <property type="entry name" value="P-loop containing nucleotide triphosphate hydrolases"/>
    <property type="match status" value="2"/>
</dbReference>
<sequence length="501" mass="56414">MATSSPVLDAISEGLDEKQSEAMQCINGPVRIIAGAGAGKTRTITRRIAYAVASKQWDAKSTLAVTYTNKAAEEMKMRLLGLGVHDVQASTFHSAAMSQLAYAWNRLADGDVPRIETDMSQYVRTALLRVTGHDDLEDQEVSDIMQELSWMKVNLVPYEDYARVCARTHRTIPLELSPQQFVDVAHIAENEKIHKNVIDFDDSLLLLSHILDEYEEIADELRKRMRHITVDEYQDVSPLQHRVLTQWLGGNRDICVVGDPAQTIYSYAGASSYYLLNFNKEFSPLSADVELDTDYRSSGHIVNYANAVLSASPMADDYIELRSANDSGPQVTLTKFATDEQQRQQIVSRILWHSKRDMKLDDIAILCRTRARARAIASTCKQAQVPYRLRTEPDDGVLHARQEDGKVTISTIHAAKGLEWDTVFIPDCFEGNIPMNPEGTGQAHEQQIEEERRVFYVALTRGEKRAYLCVARSAHENDYTAQRTISRFISDAAANKRKVRS</sequence>
<dbReference type="PANTHER" id="PTHR11070">
    <property type="entry name" value="UVRD / RECB / PCRA DNA HELICASE FAMILY MEMBER"/>
    <property type="match status" value="1"/>
</dbReference>
<dbReference type="InterPro" id="IPR013986">
    <property type="entry name" value="DExx_box_DNA_helicase_dom_sf"/>
</dbReference>
<dbReference type="CDD" id="cd18807">
    <property type="entry name" value="SF1_C_UvrD"/>
    <property type="match status" value="1"/>
</dbReference>
<name>A0ABW2Y4N7_9BIFI</name>
<dbReference type="Proteomes" id="UP001597036">
    <property type="component" value="Unassembled WGS sequence"/>
</dbReference>
<dbReference type="InterPro" id="IPR014017">
    <property type="entry name" value="DNA_helicase_UvrD-like_C"/>
</dbReference>
<protein>
    <recommendedName>
        <fullName evidence="8">DNA 3'-5' helicase</fullName>
        <ecNumber evidence="8">5.6.2.4</ecNumber>
    </recommendedName>
</protein>
<dbReference type="Pfam" id="PF13361">
    <property type="entry name" value="UvrD_C"/>
    <property type="match status" value="2"/>
</dbReference>
<dbReference type="InterPro" id="IPR014016">
    <property type="entry name" value="UvrD-like_ATP-bd"/>
</dbReference>
<keyword evidence="2 10" id="KW-0547">Nucleotide-binding</keyword>
<evidence type="ECO:0000256" key="7">
    <source>
        <dbReference type="ARBA" id="ARBA00034617"/>
    </source>
</evidence>
<evidence type="ECO:0000256" key="1">
    <source>
        <dbReference type="ARBA" id="ARBA00009922"/>
    </source>
</evidence>
<keyword evidence="4 10" id="KW-0347">Helicase</keyword>
<dbReference type="PANTHER" id="PTHR11070:SF69">
    <property type="entry name" value="ATP-DEPENDENT DNA HELICASE UVRD2"/>
    <property type="match status" value="1"/>
</dbReference>
<feature type="binding site" evidence="10">
    <location>
        <begin position="34"/>
        <end position="41"/>
    </location>
    <ligand>
        <name>ATP</name>
        <dbReference type="ChEBI" id="CHEBI:30616"/>
    </ligand>
</feature>
<dbReference type="GO" id="GO:0016787">
    <property type="term" value="F:hydrolase activity"/>
    <property type="evidence" value="ECO:0007669"/>
    <property type="project" value="UniProtKB-KW"/>
</dbReference>
<dbReference type="EC" id="5.6.2.4" evidence="8"/>
<dbReference type="Gene3D" id="1.10.10.160">
    <property type="match status" value="1"/>
</dbReference>
<evidence type="ECO:0000256" key="5">
    <source>
        <dbReference type="ARBA" id="ARBA00022840"/>
    </source>
</evidence>
<evidence type="ECO:0000256" key="3">
    <source>
        <dbReference type="ARBA" id="ARBA00022801"/>
    </source>
</evidence>
<dbReference type="Pfam" id="PF00580">
    <property type="entry name" value="UvrD-helicase"/>
    <property type="match status" value="1"/>
</dbReference>
<organism evidence="12 13">
    <name type="scientific">Alloscardovia venturai</name>
    <dbReference type="NCBI Taxonomy" id="1769421"/>
    <lineage>
        <taxon>Bacteria</taxon>
        <taxon>Bacillati</taxon>
        <taxon>Actinomycetota</taxon>
        <taxon>Actinomycetes</taxon>
        <taxon>Bifidobacteriales</taxon>
        <taxon>Bifidobacteriaceae</taxon>
        <taxon>Alloscardovia</taxon>
    </lineage>
</organism>
<evidence type="ECO:0000256" key="2">
    <source>
        <dbReference type="ARBA" id="ARBA00022741"/>
    </source>
</evidence>
<keyword evidence="6" id="KW-0413">Isomerase</keyword>
<comment type="caution">
    <text evidence="12">The sequence shown here is derived from an EMBL/GenBank/DDBJ whole genome shotgun (WGS) entry which is preliminary data.</text>
</comment>
<evidence type="ECO:0000259" key="11">
    <source>
        <dbReference type="PROSITE" id="PS51198"/>
    </source>
</evidence>
<dbReference type="EMBL" id="JBHTHQ010000021">
    <property type="protein sequence ID" value="MFD0705203.1"/>
    <property type="molecule type" value="Genomic_DNA"/>
</dbReference>
<comment type="catalytic activity">
    <reaction evidence="9">
        <text>ATP + H2O = ADP + phosphate + H(+)</text>
        <dbReference type="Rhea" id="RHEA:13065"/>
        <dbReference type="ChEBI" id="CHEBI:15377"/>
        <dbReference type="ChEBI" id="CHEBI:15378"/>
        <dbReference type="ChEBI" id="CHEBI:30616"/>
        <dbReference type="ChEBI" id="CHEBI:43474"/>
        <dbReference type="ChEBI" id="CHEBI:456216"/>
        <dbReference type="EC" id="5.6.2.4"/>
    </reaction>
</comment>
<comment type="similarity">
    <text evidence="1">Belongs to the helicase family. UvrD subfamily.</text>
</comment>
<dbReference type="PROSITE" id="PS51198">
    <property type="entry name" value="UVRD_HELICASE_ATP_BIND"/>
    <property type="match status" value="1"/>
</dbReference>
<comment type="catalytic activity">
    <reaction evidence="7">
        <text>Couples ATP hydrolysis with the unwinding of duplex DNA by translocating in the 3'-5' direction.</text>
        <dbReference type="EC" id="5.6.2.4"/>
    </reaction>
</comment>
<reference evidence="13" key="1">
    <citation type="journal article" date="2019" name="Int. J. Syst. Evol. Microbiol.">
        <title>The Global Catalogue of Microorganisms (GCM) 10K type strain sequencing project: providing services to taxonomists for standard genome sequencing and annotation.</title>
        <authorList>
            <consortium name="The Broad Institute Genomics Platform"/>
            <consortium name="The Broad Institute Genome Sequencing Center for Infectious Disease"/>
            <person name="Wu L."/>
            <person name="Ma J."/>
        </authorList>
    </citation>
    <scope>NUCLEOTIDE SEQUENCE [LARGE SCALE GENOMIC DNA]</scope>
    <source>
        <strain evidence="13">CCM 8604</strain>
    </source>
</reference>
<keyword evidence="13" id="KW-1185">Reference proteome</keyword>
<dbReference type="GO" id="GO:0004386">
    <property type="term" value="F:helicase activity"/>
    <property type="evidence" value="ECO:0007669"/>
    <property type="project" value="UniProtKB-KW"/>
</dbReference>
<accession>A0ABW2Y4N7</accession>
<keyword evidence="3 10" id="KW-0378">Hydrolase</keyword>
<dbReference type="InterPro" id="IPR027417">
    <property type="entry name" value="P-loop_NTPase"/>
</dbReference>
<dbReference type="RefSeq" id="WP_377938898.1">
    <property type="nucleotide sequence ID" value="NZ_JBHTHQ010000021.1"/>
</dbReference>
<keyword evidence="5 10" id="KW-0067">ATP-binding</keyword>
<dbReference type="CDD" id="cd17932">
    <property type="entry name" value="DEXQc_UvrD"/>
    <property type="match status" value="1"/>
</dbReference>
<evidence type="ECO:0000256" key="10">
    <source>
        <dbReference type="PROSITE-ProRule" id="PRU00560"/>
    </source>
</evidence>
<evidence type="ECO:0000256" key="4">
    <source>
        <dbReference type="ARBA" id="ARBA00022806"/>
    </source>
</evidence>
<evidence type="ECO:0000313" key="13">
    <source>
        <dbReference type="Proteomes" id="UP001597036"/>
    </source>
</evidence>